<sequence>METLNASDAKREFGEMLMKAQREPIGINKNGKLIAVLVSAVEYQEIERMKEQYLKSTIQEGLADLEAGNVQSGKDAFVELRKHI</sequence>
<dbReference type="NCBIfam" id="TIGR01552">
    <property type="entry name" value="phd_fam"/>
    <property type="match status" value="1"/>
</dbReference>
<dbReference type="InterPro" id="IPR006442">
    <property type="entry name" value="Antitoxin_Phd/YefM"/>
</dbReference>
<dbReference type="Gene3D" id="3.40.1620.10">
    <property type="entry name" value="YefM-like domain"/>
    <property type="match status" value="1"/>
</dbReference>
<name>A0A3B0ZUA8_9ZZZZ</name>
<organism evidence="2">
    <name type="scientific">hydrothermal vent metagenome</name>
    <dbReference type="NCBI Taxonomy" id="652676"/>
    <lineage>
        <taxon>unclassified sequences</taxon>
        <taxon>metagenomes</taxon>
        <taxon>ecological metagenomes</taxon>
    </lineage>
</organism>
<comment type="similarity">
    <text evidence="1">Belongs to the phD/YefM antitoxin family.</text>
</comment>
<accession>A0A3B0ZUA8</accession>
<reference evidence="2" key="1">
    <citation type="submission" date="2018-06" db="EMBL/GenBank/DDBJ databases">
        <authorList>
            <person name="Zhirakovskaya E."/>
        </authorList>
    </citation>
    <scope>NUCLEOTIDE SEQUENCE</scope>
</reference>
<dbReference type="SUPFAM" id="SSF143120">
    <property type="entry name" value="YefM-like"/>
    <property type="match status" value="1"/>
</dbReference>
<proteinExistence type="inferred from homology"/>
<dbReference type="Pfam" id="PF02604">
    <property type="entry name" value="PhdYeFM_antitox"/>
    <property type="match status" value="1"/>
</dbReference>
<dbReference type="AlphaFoldDB" id="A0A3B0ZUA8"/>
<protein>
    <recommendedName>
        <fullName evidence="3">Antitoxin</fullName>
    </recommendedName>
</protein>
<evidence type="ECO:0000313" key="2">
    <source>
        <dbReference type="EMBL" id="VAW97145.1"/>
    </source>
</evidence>
<dbReference type="EMBL" id="UOFU01000112">
    <property type="protein sequence ID" value="VAW97145.1"/>
    <property type="molecule type" value="Genomic_DNA"/>
</dbReference>
<dbReference type="InterPro" id="IPR036165">
    <property type="entry name" value="YefM-like_sf"/>
</dbReference>
<gene>
    <name evidence="2" type="ORF">MNBD_GAMMA20-855</name>
</gene>
<evidence type="ECO:0008006" key="3">
    <source>
        <dbReference type="Google" id="ProtNLM"/>
    </source>
</evidence>
<evidence type="ECO:0000256" key="1">
    <source>
        <dbReference type="ARBA" id="ARBA00009981"/>
    </source>
</evidence>